<dbReference type="AlphaFoldDB" id="A0A9J6H9N7"/>
<dbReference type="EMBL" id="JABSTR010001246">
    <property type="protein sequence ID" value="KAH9383762.1"/>
    <property type="molecule type" value="Genomic_DNA"/>
</dbReference>
<keyword evidence="2" id="KW-1185">Reference proteome</keyword>
<dbReference type="OrthoDB" id="10072345at2759"/>
<reference evidence="1 2" key="1">
    <citation type="journal article" date="2020" name="Cell">
        <title>Large-Scale Comparative Analyses of Tick Genomes Elucidate Their Genetic Diversity and Vector Capacities.</title>
        <authorList>
            <consortium name="Tick Genome and Microbiome Consortium (TIGMIC)"/>
            <person name="Jia N."/>
            <person name="Wang J."/>
            <person name="Shi W."/>
            <person name="Du L."/>
            <person name="Sun Y."/>
            <person name="Zhan W."/>
            <person name="Jiang J.F."/>
            <person name="Wang Q."/>
            <person name="Zhang B."/>
            <person name="Ji P."/>
            <person name="Bell-Sakyi L."/>
            <person name="Cui X.M."/>
            <person name="Yuan T.T."/>
            <person name="Jiang B.G."/>
            <person name="Yang W.F."/>
            <person name="Lam T.T."/>
            <person name="Chang Q.C."/>
            <person name="Ding S.J."/>
            <person name="Wang X.J."/>
            <person name="Zhu J.G."/>
            <person name="Ruan X.D."/>
            <person name="Zhao L."/>
            <person name="Wei J.T."/>
            <person name="Ye R.Z."/>
            <person name="Que T.C."/>
            <person name="Du C.H."/>
            <person name="Zhou Y.H."/>
            <person name="Cheng J.X."/>
            <person name="Dai P.F."/>
            <person name="Guo W.B."/>
            <person name="Han X.H."/>
            <person name="Huang E.J."/>
            <person name="Li L.F."/>
            <person name="Wei W."/>
            <person name="Gao Y.C."/>
            <person name="Liu J.Z."/>
            <person name="Shao H.Z."/>
            <person name="Wang X."/>
            <person name="Wang C.C."/>
            <person name="Yang T.C."/>
            <person name="Huo Q.B."/>
            <person name="Li W."/>
            <person name="Chen H.Y."/>
            <person name="Chen S.E."/>
            <person name="Zhou L.G."/>
            <person name="Ni X.B."/>
            <person name="Tian J.H."/>
            <person name="Sheng Y."/>
            <person name="Liu T."/>
            <person name="Pan Y.S."/>
            <person name="Xia L.Y."/>
            <person name="Li J."/>
            <person name="Zhao F."/>
            <person name="Cao W.C."/>
        </authorList>
    </citation>
    <scope>NUCLEOTIDE SEQUENCE [LARGE SCALE GENOMIC DNA]</scope>
    <source>
        <strain evidence="1">HaeL-2018</strain>
    </source>
</reference>
<dbReference type="Proteomes" id="UP000821853">
    <property type="component" value="Unassembled WGS sequence"/>
</dbReference>
<evidence type="ECO:0000313" key="2">
    <source>
        <dbReference type="Proteomes" id="UP000821853"/>
    </source>
</evidence>
<organism evidence="1 2">
    <name type="scientific">Haemaphysalis longicornis</name>
    <name type="common">Bush tick</name>
    <dbReference type="NCBI Taxonomy" id="44386"/>
    <lineage>
        <taxon>Eukaryota</taxon>
        <taxon>Metazoa</taxon>
        <taxon>Ecdysozoa</taxon>
        <taxon>Arthropoda</taxon>
        <taxon>Chelicerata</taxon>
        <taxon>Arachnida</taxon>
        <taxon>Acari</taxon>
        <taxon>Parasitiformes</taxon>
        <taxon>Ixodida</taxon>
        <taxon>Ixodoidea</taxon>
        <taxon>Ixodidae</taxon>
        <taxon>Haemaphysalinae</taxon>
        <taxon>Haemaphysalis</taxon>
    </lineage>
</organism>
<accession>A0A9J6H9N7</accession>
<dbReference type="VEuPathDB" id="VectorBase:HLOH_053702"/>
<sequence>MFYLDHELQFHPAVRVLAGDGLHPSFEGVALMASHLHGMCLSRRGPSITWSSTWPTNSAQAEPFLQASTSPPHSLAASDAAPAVHSTAASLSRQYNLRSNTSKFLPRGHQD</sequence>
<proteinExistence type="predicted"/>
<protein>
    <submittedName>
        <fullName evidence="1">Uncharacterized protein</fullName>
    </submittedName>
</protein>
<comment type="caution">
    <text evidence="1">The sequence shown here is derived from an EMBL/GenBank/DDBJ whole genome shotgun (WGS) entry which is preliminary data.</text>
</comment>
<evidence type="ECO:0000313" key="1">
    <source>
        <dbReference type="EMBL" id="KAH9383762.1"/>
    </source>
</evidence>
<name>A0A9J6H9N7_HAELO</name>
<gene>
    <name evidence="1" type="ORF">HPB48_025528</name>
</gene>